<name>A0AAW1HWD5_POPJA</name>
<comment type="caution">
    <text evidence="2">The sequence shown here is derived from an EMBL/GenBank/DDBJ whole genome shotgun (WGS) entry which is preliminary data.</text>
</comment>
<keyword evidence="1" id="KW-0472">Membrane</keyword>
<dbReference type="EMBL" id="JASPKY010000857">
    <property type="protein sequence ID" value="KAK9680953.1"/>
    <property type="molecule type" value="Genomic_DNA"/>
</dbReference>
<sequence length="89" mass="10365">MGKLHYSFCLILLQTLLALDSQLFLYLFIFSLLFFNLFALENGNTYKKKRCSPIIKSKMMMMEFLKKNPLLISGKFNSNFSYKGTENSS</sequence>
<feature type="transmembrane region" description="Helical" evidence="1">
    <location>
        <begin position="23"/>
        <end position="40"/>
    </location>
</feature>
<reference evidence="2 3" key="1">
    <citation type="journal article" date="2024" name="BMC Genomics">
        <title>De novo assembly and annotation of Popillia japonica's genome with initial clues to its potential as an invasive pest.</title>
        <authorList>
            <person name="Cucini C."/>
            <person name="Boschi S."/>
            <person name="Funari R."/>
            <person name="Cardaioli E."/>
            <person name="Iannotti N."/>
            <person name="Marturano G."/>
            <person name="Paoli F."/>
            <person name="Bruttini M."/>
            <person name="Carapelli A."/>
            <person name="Frati F."/>
            <person name="Nardi F."/>
        </authorList>
    </citation>
    <scope>NUCLEOTIDE SEQUENCE [LARGE SCALE GENOMIC DNA]</scope>
    <source>
        <strain evidence="2">DMR45628</strain>
    </source>
</reference>
<keyword evidence="1" id="KW-1133">Transmembrane helix</keyword>
<evidence type="ECO:0000256" key="1">
    <source>
        <dbReference type="SAM" id="Phobius"/>
    </source>
</evidence>
<evidence type="ECO:0000313" key="2">
    <source>
        <dbReference type="EMBL" id="KAK9680953.1"/>
    </source>
</evidence>
<evidence type="ECO:0000313" key="3">
    <source>
        <dbReference type="Proteomes" id="UP001458880"/>
    </source>
</evidence>
<keyword evidence="3" id="KW-1185">Reference proteome</keyword>
<gene>
    <name evidence="2" type="ORF">QE152_g38701</name>
</gene>
<accession>A0AAW1HWD5</accession>
<keyword evidence="1" id="KW-0812">Transmembrane</keyword>
<evidence type="ECO:0008006" key="4">
    <source>
        <dbReference type="Google" id="ProtNLM"/>
    </source>
</evidence>
<dbReference type="Proteomes" id="UP001458880">
    <property type="component" value="Unassembled WGS sequence"/>
</dbReference>
<protein>
    <recommendedName>
        <fullName evidence="4">ATP synthase F0 subunit 8</fullName>
    </recommendedName>
</protein>
<dbReference type="AlphaFoldDB" id="A0AAW1HWD5"/>
<proteinExistence type="predicted"/>
<organism evidence="2 3">
    <name type="scientific">Popillia japonica</name>
    <name type="common">Japanese beetle</name>
    <dbReference type="NCBI Taxonomy" id="7064"/>
    <lineage>
        <taxon>Eukaryota</taxon>
        <taxon>Metazoa</taxon>
        <taxon>Ecdysozoa</taxon>
        <taxon>Arthropoda</taxon>
        <taxon>Hexapoda</taxon>
        <taxon>Insecta</taxon>
        <taxon>Pterygota</taxon>
        <taxon>Neoptera</taxon>
        <taxon>Endopterygota</taxon>
        <taxon>Coleoptera</taxon>
        <taxon>Polyphaga</taxon>
        <taxon>Scarabaeiformia</taxon>
        <taxon>Scarabaeidae</taxon>
        <taxon>Rutelinae</taxon>
        <taxon>Popillia</taxon>
    </lineage>
</organism>